<keyword evidence="3" id="KW-1185">Reference proteome</keyword>
<proteinExistence type="predicted"/>
<feature type="domain" description="Methyltransferase" evidence="1">
    <location>
        <begin position="45"/>
        <end position="143"/>
    </location>
</feature>
<dbReference type="EMBL" id="CAJPDT010000121">
    <property type="protein sequence ID" value="CAF9939605.1"/>
    <property type="molecule type" value="Genomic_DNA"/>
</dbReference>
<comment type="caution">
    <text evidence="2">The sequence shown here is derived from an EMBL/GenBank/DDBJ whole genome shotgun (WGS) entry which is preliminary data.</text>
</comment>
<dbReference type="PROSITE" id="PS51257">
    <property type="entry name" value="PROKAR_LIPOPROTEIN"/>
    <property type="match status" value="1"/>
</dbReference>
<dbReference type="PANTHER" id="PTHR43591:SF24">
    <property type="entry name" value="2-METHOXY-6-POLYPRENYL-1,4-BENZOQUINOL METHYLASE, MITOCHONDRIAL"/>
    <property type="match status" value="1"/>
</dbReference>
<dbReference type="Proteomes" id="UP000664534">
    <property type="component" value="Unassembled WGS sequence"/>
</dbReference>
<gene>
    <name evidence="2" type="ORF">IMSHALPRED_001567</name>
</gene>
<sequence>MAKVQDYSKFTKRAQYAAETATGPPAQALLSSCGLLPTQPAGSMILDNACGAGVVTARLMEEASSSSNGMSVICGDLDQIMVNLAAERIREKGWQAKAERLDAQNLPYSDNHFTHVLMNFGPQLMSDPHKALTETYRVLRTGGRTGFTCWTKPGWIPSVQEVMPSYTPPPFLSNPWCDPKAIRSTLEKMGFLKVEVVTIDFKTDEGDIEGYLELMRLLLGKVLVDENADKYDELMRAKYERGEMGMDWQALVVSAVKP</sequence>
<dbReference type="InterPro" id="IPR029063">
    <property type="entry name" value="SAM-dependent_MTases_sf"/>
</dbReference>
<dbReference type="AlphaFoldDB" id="A0A8H3PG38"/>
<evidence type="ECO:0000313" key="3">
    <source>
        <dbReference type="Proteomes" id="UP000664534"/>
    </source>
</evidence>
<name>A0A8H3PG38_9LECA</name>
<dbReference type="GO" id="GO:0008168">
    <property type="term" value="F:methyltransferase activity"/>
    <property type="evidence" value="ECO:0007669"/>
    <property type="project" value="TreeGrafter"/>
</dbReference>
<dbReference type="CDD" id="cd02440">
    <property type="entry name" value="AdoMet_MTases"/>
    <property type="match status" value="1"/>
</dbReference>
<dbReference type="OrthoDB" id="2013972at2759"/>
<reference evidence="2" key="1">
    <citation type="submission" date="2021-03" db="EMBL/GenBank/DDBJ databases">
        <authorList>
            <person name="Tagirdzhanova G."/>
        </authorList>
    </citation>
    <scope>NUCLEOTIDE SEQUENCE</scope>
</reference>
<dbReference type="Pfam" id="PF13649">
    <property type="entry name" value="Methyltransf_25"/>
    <property type="match status" value="1"/>
</dbReference>
<dbReference type="InterPro" id="IPR041698">
    <property type="entry name" value="Methyltransf_25"/>
</dbReference>
<dbReference type="PANTHER" id="PTHR43591">
    <property type="entry name" value="METHYLTRANSFERASE"/>
    <property type="match status" value="1"/>
</dbReference>
<evidence type="ECO:0000313" key="2">
    <source>
        <dbReference type="EMBL" id="CAF9939605.1"/>
    </source>
</evidence>
<evidence type="ECO:0000259" key="1">
    <source>
        <dbReference type="Pfam" id="PF13649"/>
    </source>
</evidence>
<accession>A0A8H3PG38</accession>
<protein>
    <recommendedName>
        <fullName evidence="1">Methyltransferase domain-containing protein</fullName>
    </recommendedName>
</protein>
<organism evidence="2 3">
    <name type="scientific">Imshaugia aleurites</name>
    <dbReference type="NCBI Taxonomy" id="172621"/>
    <lineage>
        <taxon>Eukaryota</taxon>
        <taxon>Fungi</taxon>
        <taxon>Dikarya</taxon>
        <taxon>Ascomycota</taxon>
        <taxon>Pezizomycotina</taxon>
        <taxon>Lecanoromycetes</taxon>
        <taxon>OSLEUM clade</taxon>
        <taxon>Lecanoromycetidae</taxon>
        <taxon>Lecanorales</taxon>
        <taxon>Lecanorineae</taxon>
        <taxon>Parmeliaceae</taxon>
        <taxon>Imshaugia</taxon>
    </lineage>
</organism>
<dbReference type="SUPFAM" id="SSF53335">
    <property type="entry name" value="S-adenosyl-L-methionine-dependent methyltransferases"/>
    <property type="match status" value="1"/>
</dbReference>
<dbReference type="Gene3D" id="3.40.50.150">
    <property type="entry name" value="Vaccinia Virus protein VP39"/>
    <property type="match status" value="1"/>
</dbReference>